<dbReference type="PANTHER" id="PTHR11081">
    <property type="entry name" value="FLAP ENDONUCLEASE FAMILY MEMBER"/>
    <property type="match status" value="1"/>
</dbReference>
<dbReference type="Pfam" id="PF12247">
    <property type="entry name" value="MKT1_N"/>
    <property type="match status" value="1"/>
</dbReference>
<dbReference type="InterPro" id="IPR022039">
    <property type="entry name" value="MKT1_C"/>
</dbReference>
<dbReference type="Pfam" id="PF00752">
    <property type="entry name" value="XPG_N"/>
    <property type="match status" value="1"/>
</dbReference>
<evidence type="ECO:0000259" key="5">
    <source>
        <dbReference type="Pfam" id="PF12247"/>
    </source>
</evidence>
<name>A0ABR0FTZ8_9PEZI</name>
<evidence type="ECO:0008006" key="8">
    <source>
        <dbReference type="Google" id="ProtNLM"/>
    </source>
</evidence>
<dbReference type="Gene3D" id="3.40.50.1010">
    <property type="entry name" value="5'-nuclease"/>
    <property type="match status" value="1"/>
</dbReference>
<feature type="domain" description="XPG N-terminal" evidence="3">
    <location>
        <begin position="13"/>
        <end position="94"/>
    </location>
</feature>
<dbReference type="PANTHER" id="PTHR11081:SF32">
    <property type="entry name" value="POST-TRANSCRIPTIONAL REGULATOR MKT1"/>
    <property type="match status" value="1"/>
</dbReference>
<evidence type="ECO:0000256" key="2">
    <source>
        <dbReference type="ARBA" id="ARBA00024023"/>
    </source>
</evidence>
<dbReference type="Pfam" id="PF12246">
    <property type="entry name" value="MKT1_C"/>
    <property type="match status" value="1"/>
</dbReference>
<keyword evidence="1" id="KW-0810">Translation regulation</keyword>
<comment type="caution">
    <text evidence="6">The sequence shown here is derived from an EMBL/GenBank/DDBJ whole genome shotgun (WGS) entry which is preliminary data.</text>
</comment>
<organism evidence="6 7">
    <name type="scientific">Podospora bellae-mahoneyi</name>
    <dbReference type="NCBI Taxonomy" id="2093777"/>
    <lineage>
        <taxon>Eukaryota</taxon>
        <taxon>Fungi</taxon>
        <taxon>Dikarya</taxon>
        <taxon>Ascomycota</taxon>
        <taxon>Pezizomycotina</taxon>
        <taxon>Sordariomycetes</taxon>
        <taxon>Sordariomycetidae</taxon>
        <taxon>Sordariales</taxon>
        <taxon>Podosporaceae</taxon>
        <taxon>Podospora</taxon>
    </lineage>
</organism>
<dbReference type="SUPFAM" id="SSF88723">
    <property type="entry name" value="PIN domain-like"/>
    <property type="match status" value="1"/>
</dbReference>
<protein>
    <recommendedName>
        <fullName evidence="8">XPG N-terminal domain-containing protein</fullName>
    </recommendedName>
</protein>
<gene>
    <name evidence="6" type="ORF">QC761_210400</name>
</gene>
<dbReference type="CDD" id="cd09858">
    <property type="entry name" value="PIN_MKT1"/>
    <property type="match status" value="1"/>
</dbReference>
<feature type="domain" description="Post-transcriptional regulator MKT1 C-terminal" evidence="4">
    <location>
        <begin position="497"/>
        <end position="738"/>
    </location>
</feature>
<comment type="similarity">
    <text evidence="2">Belongs to the XPG/RAD2 endonuclease family.</text>
</comment>
<dbReference type="InterPro" id="IPR022040">
    <property type="entry name" value="MKT1_N"/>
</dbReference>
<dbReference type="PRINTS" id="PR00853">
    <property type="entry name" value="XPGRADSUPER"/>
</dbReference>
<dbReference type="InterPro" id="IPR006085">
    <property type="entry name" value="XPG_DNA_repair_N"/>
</dbReference>
<dbReference type="Proteomes" id="UP001322138">
    <property type="component" value="Unassembled WGS sequence"/>
</dbReference>
<dbReference type="CDD" id="cd09902">
    <property type="entry name" value="H3TH_MKT1"/>
    <property type="match status" value="1"/>
</dbReference>
<keyword evidence="7" id="KW-1185">Reference proteome</keyword>
<dbReference type="EMBL" id="JAFFGZ010000004">
    <property type="protein sequence ID" value="KAK4646430.1"/>
    <property type="molecule type" value="Genomic_DNA"/>
</dbReference>
<accession>A0ABR0FTZ8</accession>
<evidence type="ECO:0000313" key="6">
    <source>
        <dbReference type="EMBL" id="KAK4646430.1"/>
    </source>
</evidence>
<evidence type="ECO:0000256" key="1">
    <source>
        <dbReference type="ARBA" id="ARBA00022845"/>
    </source>
</evidence>
<sequence length="741" mass="83853">MEALLEDAYINSQVASYPVSMLEDHAIAVDATYYLHLQLDSQPSEPLLSALGGVTGIQSRIENDLNQWQANNVTPFFIFDGQNLKGQDEVNIRRAREGIAQTDRAWEQYFNGQADAAVQSFGENTNAFHPHNFYRLLQGILKERKLHFLVAPFNAAAQIASFDMTDSDQAGGVMGSVELLMYPINDCVIRSIDWETRTVRAVSKTHLLSVLNVNDHTFVDLMLMAGTSFLPAFPALTDGNIIKNQPSNINDALNILRVARKDVTQVCITFADTLKAQDPNWLDKYRKARMLVDHFTYIKENGEITVHNYDTLTQDNYEYLGLSLPPEMFHYLNTGLIGPRILNPITHAFTQAEASKKQTSASMEVLPTLDGTVSPEYRKLVTQQTPQIKEAALSLVVARLHRAFLHSTVTMGVWFDRDFKRKLWDFKNQGPYLEQWKSWRVSAEVIEKLFPDFVHGSIFSEVLALEKPEFVATTFSQKDKKVKNLSPDLIKSFSIWRFLHIRGYVDNKHELTSWGKALSQALTALQPTAKRYWKVPHLYESIIVALELVRFDLLNAKNKHEELRGLPMHGSEDDQLSLLLISRCACLLKLRHESYGYTGPLSKSLLAFRSLASEVRAADRDLVEAILASTFMAAQADRRKDANWELGNSLPFHFDPDVSLGIAVKTFFDEINPNDPEMAKKKKNFPSSYIPYATAFPEDLEIACEFFKAIYAGIKALPQSELLANDQAVWEKAAKYLEARA</sequence>
<dbReference type="InterPro" id="IPR037314">
    <property type="entry name" value="MKT1_H3TH"/>
</dbReference>
<proteinExistence type="inferred from homology"/>
<evidence type="ECO:0000259" key="4">
    <source>
        <dbReference type="Pfam" id="PF12246"/>
    </source>
</evidence>
<reference evidence="6 7" key="1">
    <citation type="journal article" date="2023" name="bioRxiv">
        <title>High-quality genome assemblies of four members of thePodospora anserinaspecies complex.</title>
        <authorList>
            <person name="Ament-Velasquez S.L."/>
            <person name="Vogan A.A."/>
            <person name="Wallerman O."/>
            <person name="Hartmann F."/>
            <person name="Gautier V."/>
            <person name="Silar P."/>
            <person name="Giraud T."/>
            <person name="Johannesson H."/>
        </authorList>
    </citation>
    <scope>NUCLEOTIDE SEQUENCE [LARGE SCALE GENOMIC DNA]</scope>
    <source>
        <strain evidence="6 7">CBS 112042</strain>
    </source>
</reference>
<dbReference type="InterPro" id="IPR029060">
    <property type="entry name" value="PIN-like_dom_sf"/>
</dbReference>
<evidence type="ECO:0000259" key="3">
    <source>
        <dbReference type="Pfam" id="PF00752"/>
    </source>
</evidence>
<dbReference type="GeneID" id="87896259"/>
<dbReference type="InterPro" id="IPR006084">
    <property type="entry name" value="XPG/Rad2"/>
</dbReference>
<evidence type="ECO:0000313" key="7">
    <source>
        <dbReference type="Proteomes" id="UP001322138"/>
    </source>
</evidence>
<feature type="domain" description="Post-transcriptional regulator MKT1 N-terminal" evidence="5">
    <location>
        <begin position="314"/>
        <end position="415"/>
    </location>
</feature>
<dbReference type="RefSeq" id="XP_062735406.1">
    <property type="nucleotide sequence ID" value="XM_062876777.1"/>
</dbReference>